<proteinExistence type="predicted"/>
<gene>
    <name evidence="1" type="ORF">PENTCL1PPCAC_14139</name>
</gene>
<reference evidence="1" key="1">
    <citation type="submission" date="2023-10" db="EMBL/GenBank/DDBJ databases">
        <title>Genome assembly of Pristionchus species.</title>
        <authorList>
            <person name="Yoshida K."/>
            <person name="Sommer R.J."/>
        </authorList>
    </citation>
    <scope>NUCLEOTIDE SEQUENCE</scope>
    <source>
        <strain evidence="1">RS0144</strain>
    </source>
</reference>
<evidence type="ECO:0000313" key="1">
    <source>
        <dbReference type="EMBL" id="GMS91964.1"/>
    </source>
</evidence>
<dbReference type="AlphaFoldDB" id="A0AAV5TDQ3"/>
<evidence type="ECO:0008006" key="3">
    <source>
        <dbReference type="Google" id="ProtNLM"/>
    </source>
</evidence>
<dbReference type="EMBL" id="BTSX01000004">
    <property type="protein sequence ID" value="GMS91964.1"/>
    <property type="molecule type" value="Genomic_DNA"/>
</dbReference>
<name>A0AAV5TDQ3_9BILA</name>
<feature type="non-terminal residue" evidence="1">
    <location>
        <position position="68"/>
    </location>
</feature>
<keyword evidence="2" id="KW-1185">Reference proteome</keyword>
<dbReference type="Proteomes" id="UP001432027">
    <property type="component" value="Unassembled WGS sequence"/>
</dbReference>
<evidence type="ECO:0000313" key="2">
    <source>
        <dbReference type="Proteomes" id="UP001432027"/>
    </source>
</evidence>
<accession>A0AAV5TDQ3</accession>
<organism evidence="1 2">
    <name type="scientific">Pristionchus entomophagus</name>
    <dbReference type="NCBI Taxonomy" id="358040"/>
    <lineage>
        <taxon>Eukaryota</taxon>
        <taxon>Metazoa</taxon>
        <taxon>Ecdysozoa</taxon>
        <taxon>Nematoda</taxon>
        <taxon>Chromadorea</taxon>
        <taxon>Rhabditida</taxon>
        <taxon>Rhabditina</taxon>
        <taxon>Diplogasteromorpha</taxon>
        <taxon>Diplogasteroidea</taxon>
        <taxon>Neodiplogasteridae</taxon>
        <taxon>Pristionchus</taxon>
    </lineage>
</organism>
<comment type="caution">
    <text evidence="1">The sequence shown here is derived from an EMBL/GenBank/DDBJ whole genome shotgun (WGS) entry which is preliminary data.</text>
</comment>
<protein>
    <recommendedName>
        <fullName evidence="3">G protein-coupled receptor</fullName>
    </recommendedName>
</protein>
<sequence>AMPLIIKSSLTYRQIEMECSSETMTVFFAIHLLVDTHASPVCRATYIWLAVILTGSRLGSLRSKGQWE</sequence>
<feature type="non-terminal residue" evidence="1">
    <location>
        <position position="1"/>
    </location>
</feature>